<dbReference type="Proteomes" id="UP000828390">
    <property type="component" value="Unassembled WGS sequence"/>
</dbReference>
<evidence type="ECO:0000313" key="2">
    <source>
        <dbReference type="Proteomes" id="UP000828390"/>
    </source>
</evidence>
<reference evidence="1" key="1">
    <citation type="journal article" date="2019" name="bioRxiv">
        <title>The Genome of the Zebra Mussel, Dreissena polymorpha: A Resource for Invasive Species Research.</title>
        <authorList>
            <person name="McCartney M.A."/>
            <person name="Auch B."/>
            <person name="Kono T."/>
            <person name="Mallez S."/>
            <person name="Zhang Y."/>
            <person name="Obille A."/>
            <person name="Becker A."/>
            <person name="Abrahante J.E."/>
            <person name="Garbe J."/>
            <person name="Badalamenti J.P."/>
            <person name="Herman A."/>
            <person name="Mangelson H."/>
            <person name="Liachko I."/>
            <person name="Sullivan S."/>
            <person name="Sone E.D."/>
            <person name="Koren S."/>
            <person name="Silverstein K.A.T."/>
            <person name="Beckman K.B."/>
            <person name="Gohl D.M."/>
        </authorList>
    </citation>
    <scope>NUCLEOTIDE SEQUENCE</scope>
    <source>
        <strain evidence="1">Duluth1</strain>
        <tissue evidence="1">Whole animal</tissue>
    </source>
</reference>
<gene>
    <name evidence="1" type="ORF">DPMN_099588</name>
</gene>
<proteinExistence type="predicted"/>
<sequence>MESRNNTLKIQEWRVETAHLGYKNGEKKPHIKDSRMEIGNCTFSKQEWREINHKLKIQEWRLETAHLGYKNEE</sequence>
<accession>A0A9D4LHJ5</accession>
<keyword evidence="2" id="KW-1185">Reference proteome</keyword>
<dbReference type="EMBL" id="JAIWYP010000003">
    <property type="protein sequence ID" value="KAH3856991.1"/>
    <property type="molecule type" value="Genomic_DNA"/>
</dbReference>
<protein>
    <submittedName>
        <fullName evidence="1">Uncharacterized protein</fullName>
    </submittedName>
</protein>
<comment type="caution">
    <text evidence="1">The sequence shown here is derived from an EMBL/GenBank/DDBJ whole genome shotgun (WGS) entry which is preliminary data.</text>
</comment>
<evidence type="ECO:0000313" key="1">
    <source>
        <dbReference type="EMBL" id="KAH3856991.1"/>
    </source>
</evidence>
<name>A0A9D4LHJ5_DREPO</name>
<organism evidence="1 2">
    <name type="scientific">Dreissena polymorpha</name>
    <name type="common">Zebra mussel</name>
    <name type="synonym">Mytilus polymorpha</name>
    <dbReference type="NCBI Taxonomy" id="45954"/>
    <lineage>
        <taxon>Eukaryota</taxon>
        <taxon>Metazoa</taxon>
        <taxon>Spiralia</taxon>
        <taxon>Lophotrochozoa</taxon>
        <taxon>Mollusca</taxon>
        <taxon>Bivalvia</taxon>
        <taxon>Autobranchia</taxon>
        <taxon>Heteroconchia</taxon>
        <taxon>Euheterodonta</taxon>
        <taxon>Imparidentia</taxon>
        <taxon>Neoheterodontei</taxon>
        <taxon>Myida</taxon>
        <taxon>Dreissenoidea</taxon>
        <taxon>Dreissenidae</taxon>
        <taxon>Dreissena</taxon>
    </lineage>
</organism>
<dbReference type="AlphaFoldDB" id="A0A9D4LHJ5"/>
<reference evidence="1" key="2">
    <citation type="submission" date="2020-11" db="EMBL/GenBank/DDBJ databases">
        <authorList>
            <person name="McCartney M.A."/>
            <person name="Auch B."/>
            <person name="Kono T."/>
            <person name="Mallez S."/>
            <person name="Becker A."/>
            <person name="Gohl D.M."/>
            <person name="Silverstein K.A.T."/>
            <person name="Koren S."/>
            <person name="Bechman K.B."/>
            <person name="Herman A."/>
            <person name="Abrahante J.E."/>
            <person name="Garbe J."/>
        </authorList>
    </citation>
    <scope>NUCLEOTIDE SEQUENCE</scope>
    <source>
        <strain evidence="1">Duluth1</strain>
        <tissue evidence="1">Whole animal</tissue>
    </source>
</reference>